<evidence type="ECO:0000313" key="4">
    <source>
        <dbReference type="Proteomes" id="UP001314263"/>
    </source>
</evidence>
<feature type="region of interest" description="Disordered" evidence="1">
    <location>
        <begin position="146"/>
        <end position="165"/>
    </location>
</feature>
<feature type="domain" description="ZN622/Rei1/Reh1 zinc finger C2H2-type" evidence="2">
    <location>
        <begin position="213"/>
        <end position="310"/>
    </location>
</feature>
<reference evidence="3 4" key="1">
    <citation type="submission" date="2023-10" db="EMBL/GenBank/DDBJ databases">
        <authorList>
            <person name="Maclean D."/>
            <person name="Macfadyen A."/>
        </authorList>
    </citation>
    <scope>NUCLEOTIDE SEQUENCE [LARGE SCALE GENOMIC DNA]</scope>
</reference>
<dbReference type="AlphaFoldDB" id="A0AAV1I3Z1"/>
<dbReference type="PANTHER" id="PTHR13182">
    <property type="entry name" value="ZINC FINGER PROTEIN 622"/>
    <property type="match status" value="1"/>
</dbReference>
<dbReference type="InterPro" id="IPR040025">
    <property type="entry name" value="Znf622/Rei1/Reh1"/>
</dbReference>
<dbReference type="InterPro" id="IPR041661">
    <property type="entry name" value="ZN622/Rei1/Reh1_Znf-C2H2"/>
</dbReference>
<protein>
    <recommendedName>
        <fullName evidence="2">ZN622/Rei1/Reh1 zinc finger C2H2-type domain-containing protein</fullName>
    </recommendedName>
</protein>
<dbReference type="GO" id="GO:0042273">
    <property type="term" value="P:ribosomal large subunit biogenesis"/>
    <property type="evidence" value="ECO:0007669"/>
    <property type="project" value="TreeGrafter"/>
</dbReference>
<evidence type="ECO:0000313" key="3">
    <source>
        <dbReference type="EMBL" id="CAK0780121.1"/>
    </source>
</evidence>
<keyword evidence="4" id="KW-1185">Reference proteome</keyword>
<comment type="caution">
    <text evidence="3">The sequence shown here is derived from an EMBL/GenBank/DDBJ whole genome shotgun (WGS) entry which is preliminary data.</text>
</comment>
<feature type="compositionally biased region" description="Acidic residues" evidence="1">
    <location>
        <begin position="172"/>
        <end position="185"/>
    </location>
</feature>
<evidence type="ECO:0000256" key="1">
    <source>
        <dbReference type="SAM" id="MobiDB-lite"/>
    </source>
</evidence>
<dbReference type="Proteomes" id="UP001314263">
    <property type="component" value="Unassembled WGS sequence"/>
</dbReference>
<dbReference type="EMBL" id="CAUYUE010000006">
    <property type="protein sequence ID" value="CAK0780121.1"/>
    <property type="molecule type" value="Genomic_DNA"/>
</dbReference>
<gene>
    <name evidence="3" type="ORF">CVIRNUC_004942</name>
</gene>
<organism evidence="3 4">
    <name type="scientific">Coccomyxa viridis</name>
    <dbReference type="NCBI Taxonomy" id="1274662"/>
    <lineage>
        <taxon>Eukaryota</taxon>
        <taxon>Viridiplantae</taxon>
        <taxon>Chlorophyta</taxon>
        <taxon>core chlorophytes</taxon>
        <taxon>Trebouxiophyceae</taxon>
        <taxon>Trebouxiophyceae incertae sedis</taxon>
        <taxon>Coccomyxaceae</taxon>
        <taxon>Coccomyxa</taxon>
    </lineage>
</organism>
<name>A0AAV1I3Z1_9CHLO</name>
<feature type="compositionally biased region" description="Basic and acidic residues" evidence="1">
    <location>
        <begin position="186"/>
        <end position="195"/>
    </location>
</feature>
<proteinExistence type="predicted"/>
<sequence>MAGNEEADDRGLYCSTAGTYFTNKDALADHYKSEFHRYNLKRKIANMPPVTREWFEARKETLAASASAPIAKIWADPLTKKKFGSENTYKAFVNSNKYKELVKQSGRPAPQPVISMRRALPAGTAPQQQAAAQQPMGYRMKAANGAYDHTQRQRRTAADGMHTDDDEYLEEDASGWETASDEEDRAADAGGHEDASTSEVGDAAEEWDVRRSMFDSHLSGSMEANLEYMWKKFGFYFPEADLLSDPEGLLMYLGAKLQQGRIPLYVRGDDVNARQFPSLHAVQRHMADTGRFKMAWEDNEDEYEDFYNFDAVPIEETEAGTELAVAGSEEAPPTAVGGYELVVGGDAHGDGGRALGHRQFARYYKQRYRPGDPRRSSTCSSIIASYHSLGISTENKLSTDTKRQQRVAERKFQRIRLATEMRGNVNRNLPRNVPY</sequence>
<dbReference type="GO" id="GO:0030687">
    <property type="term" value="C:preribosome, large subunit precursor"/>
    <property type="evidence" value="ECO:0007669"/>
    <property type="project" value="TreeGrafter"/>
</dbReference>
<feature type="region of interest" description="Disordered" evidence="1">
    <location>
        <begin position="172"/>
        <end position="204"/>
    </location>
</feature>
<evidence type="ECO:0000259" key="2">
    <source>
        <dbReference type="Pfam" id="PF12756"/>
    </source>
</evidence>
<dbReference type="PANTHER" id="PTHR13182:SF8">
    <property type="entry name" value="CYTOPLASMIC 60S SUBUNIT BIOGENESIS FACTOR ZNF622"/>
    <property type="match status" value="1"/>
</dbReference>
<accession>A0AAV1I3Z1</accession>
<dbReference type="Pfam" id="PF12756">
    <property type="entry name" value="zf-C2H2_2"/>
    <property type="match status" value="1"/>
</dbReference>